<dbReference type="InterPro" id="IPR011761">
    <property type="entry name" value="ATP-grasp"/>
</dbReference>
<protein>
    <submittedName>
        <fullName evidence="3">ATP-grasp superfamily ATP-dependent carboligase</fullName>
    </submittedName>
</protein>
<dbReference type="Gene3D" id="3.40.50.20">
    <property type="match status" value="1"/>
</dbReference>
<name>A0ABT9Z7Z3_9BACI</name>
<evidence type="ECO:0000313" key="4">
    <source>
        <dbReference type="Proteomes" id="UP001232245"/>
    </source>
</evidence>
<proteinExistence type="predicted"/>
<dbReference type="PROSITE" id="PS50975">
    <property type="entry name" value="ATP_GRASP"/>
    <property type="match status" value="1"/>
</dbReference>
<dbReference type="RefSeq" id="WP_174881583.1">
    <property type="nucleotide sequence ID" value="NZ_CADEPK010000373.1"/>
</dbReference>
<gene>
    <name evidence="3" type="ORF">J2S02_004413</name>
</gene>
<keyword evidence="4" id="KW-1185">Reference proteome</keyword>
<dbReference type="Proteomes" id="UP001232245">
    <property type="component" value="Unassembled WGS sequence"/>
</dbReference>
<keyword evidence="1" id="KW-0547">Nucleotide-binding</keyword>
<keyword evidence="1" id="KW-0067">ATP-binding</keyword>
<feature type="domain" description="ATP-grasp" evidence="2">
    <location>
        <begin position="122"/>
        <end position="300"/>
    </location>
</feature>
<dbReference type="SUPFAM" id="SSF56059">
    <property type="entry name" value="Glutathione synthetase ATP-binding domain-like"/>
    <property type="match status" value="1"/>
</dbReference>
<sequence>MSINSRRVLITGARAPVTLHLCRILKEFGFVVFAADCISYAIAKSSNSVTKYFYTPSPKFNPNEWVNSLARIIKEYKIDILIPTCEETFYLSKYKSELSQYCDVFVDDLQHMTMLHHKETFIRFVEELGFKTPKTCLLTPETNQEVLSQYFLNQEIVAKKVFSRFSESVVFLKSISELKKSIEFNSSWIAQERIIGPQYCSYAICKEGRLLAHSIYRSEMTAGLGATLSFEYIKNDYIEDFTRKIVEKLSYTGQISFDFILNPDGVPIPIECNPRATSGLHLFDKQLGTVFSNEEQRQTLYPKQGVKEAIKLGVLLYGLKKCTTIKGIKRWLKIVFTFHDAVYKANDRKPVIYQFLSMFYLWKDSRVYKNKLLEQSTYDISWDGEDG</sequence>
<comment type="caution">
    <text evidence="3">The sequence shown here is derived from an EMBL/GenBank/DDBJ whole genome shotgun (WGS) entry which is preliminary data.</text>
</comment>
<dbReference type="InterPro" id="IPR003806">
    <property type="entry name" value="ATP-grasp_PylC-type"/>
</dbReference>
<dbReference type="Pfam" id="PF02655">
    <property type="entry name" value="ATP-grasp_3"/>
    <property type="match status" value="1"/>
</dbReference>
<evidence type="ECO:0000313" key="3">
    <source>
        <dbReference type="EMBL" id="MDQ0228049.1"/>
    </source>
</evidence>
<dbReference type="EMBL" id="JAUSTZ010000013">
    <property type="protein sequence ID" value="MDQ0228049.1"/>
    <property type="molecule type" value="Genomic_DNA"/>
</dbReference>
<evidence type="ECO:0000259" key="2">
    <source>
        <dbReference type="PROSITE" id="PS50975"/>
    </source>
</evidence>
<reference evidence="3 4" key="1">
    <citation type="submission" date="2023-07" db="EMBL/GenBank/DDBJ databases">
        <title>Genomic Encyclopedia of Type Strains, Phase IV (KMG-IV): sequencing the most valuable type-strain genomes for metagenomic binning, comparative biology and taxonomic classification.</title>
        <authorList>
            <person name="Goeker M."/>
        </authorList>
    </citation>
    <scope>NUCLEOTIDE SEQUENCE [LARGE SCALE GENOMIC DNA]</scope>
    <source>
        <strain evidence="3 4">DSM 17723</strain>
    </source>
</reference>
<dbReference type="Gene3D" id="3.30.470.20">
    <property type="entry name" value="ATP-grasp fold, B domain"/>
    <property type="match status" value="1"/>
</dbReference>
<evidence type="ECO:0000256" key="1">
    <source>
        <dbReference type="PROSITE-ProRule" id="PRU00409"/>
    </source>
</evidence>
<organism evidence="3 4">
    <name type="scientific">Metabacillus niabensis</name>
    <dbReference type="NCBI Taxonomy" id="324854"/>
    <lineage>
        <taxon>Bacteria</taxon>
        <taxon>Bacillati</taxon>
        <taxon>Bacillota</taxon>
        <taxon>Bacilli</taxon>
        <taxon>Bacillales</taxon>
        <taxon>Bacillaceae</taxon>
        <taxon>Metabacillus</taxon>
    </lineage>
</organism>
<accession>A0ABT9Z7Z3</accession>